<comment type="caution">
    <text evidence="1">The sequence shown here is derived from an EMBL/GenBank/DDBJ whole genome shotgun (WGS) entry which is preliminary data.</text>
</comment>
<name>A0A1H5NGS0_PSEDM</name>
<evidence type="ECO:0000313" key="1">
    <source>
        <dbReference type="EMBL" id="SEF00644.1"/>
    </source>
</evidence>
<organism evidence="1 2">
    <name type="scientific">Pseudomonas deceptionensis</name>
    <dbReference type="NCBI Taxonomy" id="882211"/>
    <lineage>
        <taxon>Bacteria</taxon>
        <taxon>Pseudomonadati</taxon>
        <taxon>Pseudomonadota</taxon>
        <taxon>Gammaproteobacteria</taxon>
        <taxon>Pseudomonadales</taxon>
        <taxon>Pseudomonadaceae</taxon>
        <taxon>Pseudomonas</taxon>
    </lineage>
</organism>
<evidence type="ECO:0000313" key="2">
    <source>
        <dbReference type="Proteomes" id="UP000183613"/>
    </source>
</evidence>
<sequence>MFVGAGLAREASSNLLWKQASPHKICAMCLITVGASLLAKGSLEAVWQGRDSP</sequence>
<reference evidence="1" key="1">
    <citation type="submission" date="2016-10" db="EMBL/GenBank/DDBJ databases">
        <authorList>
            <person name="Varghese N."/>
            <person name="Submissions S."/>
        </authorList>
    </citation>
    <scope>NUCLEOTIDE SEQUENCE [LARGE SCALE GENOMIC DNA]</scope>
    <source>
        <strain evidence="1">LMG 25555</strain>
    </source>
</reference>
<dbReference type="AlphaFoldDB" id="A0A1H5NGS0"/>
<accession>A0A1H5NGS0</accession>
<dbReference type="Proteomes" id="UP000183613">
    <property type="component" value="Unassembled WGS sequence"/>
</dbReference>
<protein>
    <submittedName>
        <fullName evidence="1">Uncharacterized protein</fullName>
    </submittedName>
</protein>
<dbReference type="EMBL" id="FNUD01000002">
    <property type="protein sequence ID" value="SEF00644.1"/>
    <property type="molecule type" value="Genomic_DNA"/>
</dbReference>
<keyword evidence="2" id="KW-1185">Reference proteome</keyword>
<gene>
    <name evidence="1" type="ORF">SAMN04489800_3531</name>
</gene>
<proteinExistence type="predicted"/>